<keyword evidence="2" id="KW-0472">Membrane</keyword>
<dbReference type="PROSITE" id="PS51462">
    <property type="entry name" value="NUDIX"/>
    <property type="match status" value="1"/>
</dbReference>
<dbReference type="OrthoDB" id="77989at2759"/>
<dbReference type="AlphaFoldDB" id="A0A8H4W5K5"/>
<dbReference type="InterPro" id="IPR015797">
    <property type="entry name" value="NUDIX_hydrolase-like_dom_sf"/>
</dbReference>
<protein>
    <recommendedName>
        <fullName evidence="3">Nudix hydrolase domain-containing protein</fullName>
    </recommendedName>
</protein>
<sequence length="432" mass="48803">MPQDSKSSTNLIASLRETLENLVHNPYPHVPNPEACKKRASVALVLRVRPTFGHWPPNSSNLADGNSDNISSADLVKRFFDQDWVQHGDPEIVFIKRAARPGDRWTSHVAFPGGKRDPEDKSDKDVAVRETDEEIGLDLKSPHALYTGNLPERVVSTSWGKVPIMVLCPFVFLWTQPDMPPLKLQPTEVASTHWVPLRVLLSPSTRTFEYVDVSDRFSNRGGIIMKKFLRSVLGRMEFSAVRLLPSESLYCSSATEFFSPDTQDEGGSWRSGLHRWYTGDQIYDMEKTRPLLLWGLTLGMLADFLEQLPPHNAIELWSPPTFTSFDVRFLVSILTRSLQERNKAKLQNGGTNMTVVDSETEAVAAGNDPWFVGENKPPRKGNNTTETYAVGVMLEGYYDLMRRGVWIAASARLLATAGFVFFLVRRFRQNRF</sequence>
<evidence type="ECO:0000313" key="4">
    <source>
        <dbReference type="EMBL" id="KAF4631754.1"/>
    </source>
</evidence>
<keyword evidence="2" id="KW-1133">Transmembrane helix</keyword>
<comment type="caution">
    <text evidence="4">The sequence shown here is derived from an EMBL/GenBank/DDBJ whole genome shotgun (WGS) entry which is preliminary data.</text>
</comment>
<name>A0A8H4W5K5_9HELO</name>
<feature type="domain" description="Nudix hydrolase" evidence="3">
    <location>
        <begin position="65"/>
        <end position="218"/>
    </location>
</feature>
<proteinExistence type="predicted"/>
<dbReference type="Pfam" id="PF00293">
    <property type="entry name" value="NUDIX"/>
    <property type="match status" value="1"/>
</dbReference>
<dbReference type="Proteomes" id="UP000566819">
    <property type="component" value="Unassembled WGS sequence"/>
</dbReference>
<feature type="transmembrane region" description="Helical" evidence="2">
    <location>
        <begin position="404"/>
        <end position="424"/>
    </location>
</feature>
<accession>A0A8H4W5K5</accession>
<feature type="compositionally biased region" description="Basic and acidic residues" evidence="1">
    <location>
        <begin position="114"/>
        <end position="126"/>
    </location>
</feature>
<keyword evidence="5" id="KW-1185">Reference proteome</keyword>
<dbReference type="EMBL" id="JAAMPI010000413">
    <property type="protein sequence ID" value="KAF4631754.1"/>
    <property type="molecule type" value="Genomic_DNA"/>
</dbReference>
<evidence type="ECO:0000256" key="1">
    <source>
        <dbReference type="SAM" id="MobiDB-lite"/>
    </source>
</evidence>
<dbReference type="PANTHER" id="PTHR12992">
    <property type="entry name" value="NUDIX HYDROLASE"/>
    <property type="match status" value="1"/>
</dbReference>
<dbReference type="Gene3D" id="3.90.79.10">
    <property type="entry name" value="Nucleoside Triphosphate Pyrophosphohydrolase"/>
    <property type="match status" value="1"/>
</dbReference>
<evidence type="ECO:0000313" key="5">
    <source>
        <dbReference type="Proteomes" id="UP000566819"/>
    </source>
</evidence>
<dbReference type="PANTHER" id="PTHR12992:SF44">
    <property type="entry name" value="NUDIX HYDROLASE DOMAIN-CONTAINING PROTEIN"/>
    <property type="match status" value="1"/>
</dbReference>
<reference evidence="4 5" key="1">
    <citation type="submission" date="2020-03" db="EMBL/GenBank/DDBJ databases">
        <title>Draft Genome Sequence of Cudoniella acicularis.</title>
        <authorList>
            <person name="Buettner E."/>
            <person name="Kellner H."/>
        </authorList>
    </citation>
    <scope>NUCLEOTIDE SEQUENCE [LARGE SCALE GENOMIC DNA]</scope>
    <source>
        <strain evidence="4 5">DSM 108380</strain>
    </source>
</reference>
<dbReference type="InterPro" id="IPR000086">
    <property type="entry name" value="NUDIX_hydrolase_dom"/>
</dbReference>
<keyword evidence="2" id="KW-0812">Transmembrane</keyword>
<dbReference type="SUPFAM" id="SSF55811">
    <property type="entry name" value="Nudix"/>
    <property type="match status" value="1"/>
</dbReference>
<evidence type="ECO:0000259" key="3">
    <source>
        <dbReference type="PROSITE" id="PS51462"/>
    </source>
</evidence>
<gene>
    <name evidence="4" type="ORF">G7Y89_g6376</name>
</gene>
<organism evidence="4 5">
    <name type="scientific">Cudoniella acicularis</name>
    <dbReference type="NCBI Taxonomy" id="354080"/>
    <lineage>
        <taxon>Eukaryota</taxon>
        <taxon>Fungi</taxon>
        <taxon>Dikarya</taxon>
        <taxon>Ascomycota</taxon>
        <taxon>Pezizomycotina</taxon>
        <taxon>Leotiomycetes</taxon>
        <taxon>Helotiales</taxon>
        <taxon>Tricladiaceae</taxon>
        <taxon>Cudoniella</taxon>
    </lineage>
</organism>
<dbReference type="InterPro" id="IPR045121">
    <property type="entry name" value="CoAse"/>
</dbReference>
<dbReference type="GO" id="GO:0010945">
    <property type="term" value="F:coenzyme A diphosphatase activity"/>
    <property type="evidence" value="ECO:0007669"/>
    <property type="project" value="InterPro"/>
</dbReference>
<feature type="region of interest" description="Disordered" evidence="1">
    <location>
        <begin position="106"/>
        <end position="126"/>
    </location>
</feature>
<evidence type="ECO:0000256" key="2">
    <source>
        <dbReference type="SAM" id="Phobius"/>
    </source>
</evidence>
<dbReference type="CDD" id="cd03426">
    <property type="entry name" value="NUDIX_CoAse_Nudt7"/>
    <property type="match status" value="1"/>
</dbReference>